<name>A0ABU1WW70_9BURK</name>
<comment type="caution">
    <text evidence="1">The sequence shown here is derived from an EMBL/GenBank/DDBJ whole genome shotgun (WGS) entry which is preliminary data.</text>
</comment>
<dbReference type="InterPro" id="IPR014867">
    <property type="entry name" value="Spore_coat_CotH_CotH2/3/7"/>
</dbReference>
<dbReference type="InterPro" id="IPR026876">
    <property type="entry name" value="Fn3_assoc_repeat"/>
</dbReference>
<dbReference type="EMBL" id="JAVDWU010000018">
    <property type="protein sequence ID" value="MDR7153181.1"/>
    <property type="molecule type" value="Genomic_DNA"/>
</dbReference>
<gene>
    <name evidence="1" type="ORF">J2W49_005161</name>
</gene>
<reference evidence="1 2" key="1">
    <citation type="submission" date="2023-07" db="EMBL/GenBank/DDBJ databases">
        <title>Sorghum-associated microbial communities from plants grown in Nebraska, USA.</title>
        <authorList>
            <person name="Schachtman D."/>
        </authorList>
    </citation>
    <scope>NUCLEOTIDE SEQUENCE [LARGE SCALE GENOMIC DNA]</scope>
    <source>
        <strain evidence="1 2">4249</strain>
    </source>
</reference>
<organism evidence="1 2">
    <name type="scientific">Hydrogenophaga palleronii</name>
    <dbReference type="NCBI Taxonomy" id="65655"/>
    <lineage>
        <taxon>Bacteria</taxon>
        <taxon>Pseudomonadati</taxon>
        <taxon>Pseudomonadota</taxon>
        <taxon>Betaproteobacteria</taxon>
        <taxon>Burkholderiales</taxon>
        <taxon>Comamonadaceae</taxon>
        <taxon>Hydrogenophaga</taxon>
    </lineage>
</organism>
<dbReference type="RefSeq" id="WP_310322718.1">
    <property type="nucleotide sequence ID" value="NZ_JAVDWU010000018.1"/>
</dbReference>
<dbReference type="Pfam" id="PF13287">
    <property type="entry name" value="Fn3_assoc"/>
    <property type="match status" value="1"/>
</dbReference>
<accession>A0ABU1WW70</accession>
<sequence length="701" mass="79883">MELSHAPGFHDQPIAVRMSHPDPDATIYYTLDGSDPDPANTAGSSYRYKNLYSYRLGDPFGSFLEHRYQTHRYHQPIQVADRSSEPDRYSRINTTVLSGLPRYFPAEIPLSNTKQQVNGWIAGLNKAIARFNGWWTDVTGGASAWVAPVPLFQPPEPRHLLKGTVIRAAAFKNGEALGEATTASYFVMPRSTFQLPVVSLVAPEERLFGYENGILVAGQTHDRFRQETGQQRATGSAPANWMHRGKATEIPAHLQYFSHKLDPTRPSVDQGVGIRVHGGVNRAAPSKALRIYARKEYGKSTLKHAFFGEEQKYKRLLLRNSGNDFYHTFMRDAAIQQIMAGLRFDTQAYQPSVVFVNGEYWGLLNLREYYDKHYLARVHQVDEDHLDIMDLDKADEGDDTHWNELMAFIASHPLEDARHYAHVAGRIDIDNLIDYLIANIFAVNYDWPHNNMRYWRLRADEPTGSAPSTPSASSVHDGRWRWLMFDTDAGFRDFRPDALRRLVTQSGKHETRTHLLFRSLLKNRQFKEAFIVRFSDLLNTSFKTEHVASVIDRVRAGIEGEMPRHIERWTFPESLEVWHQGVDHLQTFASERPPLQRQQLARFFKLQGEYRLTLKVSDTAHGTVRVNSTTIDTGTPGVSGAAYPWSGTYFKQVPLQLEAQAAPCFSFSHWDGDSQMEPRITLQPEADLTLTAVFRRSCTDD</sequence>
<dbReference type="Pfam" id="PF08757">
    <property type="entry name" value="CotH"/>
    <property type="match status" value="1"/>
</dbReference>
<evidence type="ECO:0008006" key="3">
    <source>
        <dbReference type="Google" id="ProtNLM"/>
    </source>
</evidence>
<evidence type="ECO:0000313" key="1">
    <source>
        <dbReference type="EMBL" id="MDR7153181.1"/>
    </source>
</evidence>
<proteinExistence type="predicted"/>
<evidence type="ECO:0000313" key="2">
    <source>
        <dbReference type="Proteomes" id="UP001265700"/>
    </source>
</evidence>
<keyword evidence="2" id="KW-1185">Reference proteome</keyword>
<dbReference type="Proteomes" id="UP001265700">
    <property type="component" value="Unassembled WGS sequence"/>
</dbReference>
<protein>
    <recommendedName>
        <fullName evidence="3">Spore coat protein CotH</fullName>
    </recommendedName>
</protein>